<evidence type="ECO:0000256" key="4">
    <source>
        <dbReference type="ARBA" id="ARBA00022787"/>
    </source>
</evidence>
<evidence type="ECO:0000313" key="9">
    <source>
        <dbReference type="Proteomes" id="UP000046395"/>
    </source>
</evidence>
<sequence length="531" mass="59415">MYRAREGFDAVPVLIHCMATLCLSAVPNECFWIRAQAGMKLAEAFAKLAEYKKAVIALAAAGVLIPGLIMYLRRRRRRRITYEDIFSEERVTAGHSASSEVGRHCLYCHCQRRRLISNCNSTISEIQAVSCSSLMHGGMQSLIKAIHSWERACELVEQADRPECGRDPNLSVQLRDLLQTSYKLCDSVSHILIFCPTFASSSAGLMGADSGNSISSALDEPENAMSVFSDESYFSAFEEIVEPIETEPTIDSVRDGRIGRMLLYYEALARADMGEVVCRKLRTEAVGCESDKDFMAKLDCIRKASEIVFEDRSKRAWLASSVEEILCCMLKQADRDDRSFRYAYNALTKFWIGGENDKRIAAELEERKVPVISFYDVVSDFILLDALDEMAHPPGAIAAIVRNPLLPSKAKENVLASIASSVIVSKRNRVMEDGFLALFYNVMETVAPVLAWSLLGSDDKLRELFSAFRNHIITFHSDIFNENVVRFTSAAELAEDIWATIQRHVAAVHARLTPREAVMGNSIPTTWQIET</sequence>
<accession>A0A5S6R3G1</accession>
<proteinExistence type="inferred from homology"/>
<keyword evidence="9" id="KW-1185">Reference proteome</keyword>
<evidence type="ECO:0000256" key="7">
    <source>
        <dbReference type="ARBA" id="ARBA00023136"/>
    </source>
</evidence>
<comment type="subcellular location">
    <subcellularLocation>
        <location evidence="1">Mitochondrion outer membrane</location>
    </subcellularLocation>
</comment>
<dbReference type="STRING" id="70415.A0A5S6R3G1"/>
<keyword evidence="7 8" id="KW-0472">Membrane</keyword>
<name>A0A5S6R3G1_TRIMR</name>
<keyword evidence="5 8" id="KW-1133">Transmembrane helix</keyword>
<protein>
    <submittedName>
        <fullName evidence="10">Mitoguardin</fullName>
    </submittedName>
</protein>
<dbReference type="InterPro" id="IPR019392">
    <property type="entry name" value="Miga"/>
</dbReference>
<keyword evidence="4" id="KW-1000">Mitochondrion outer membrane</keyword>
<feature type="transmembrane region" description="Helical" evidence="8">
    <location>
        <begin position="12"/>
        <end position="34"/>
    </location>
</feature>
<feature type="transmembrane region" description="Helical" evidence="8">
    <location>
        <begin position="54"/>
        <end position="72"/>
    </location>
</feature>
<dbReference type="AlphaFoldDB" id="A0A5S6R3G1"/>
<dbReference type="Proteomes" id="UP000046395">
    <property type="component" value="Unassembled WGS sequence"/>
</dbReference>
<evidence type="ECO:0000256" key="5">
    <source>
        <dbReference type="ARBA" id="ARBA00022989"/>
    </source>
</evidence>
<dbReference type="PANTHER" id="PTHR21508">
    <property type="entry name" value="MITOGUARDIN"/>
    <property type="match status" value="1"/>
</dbReference>
<evidence type="ECO:0000256" key="8">
    <source>
        <dbReference type="SAM" id="Phobius"/>
    </source>
</evidence>
<dbReference type="GO" id="GO:0005741">
    <property type="term" value="C:mitochondrial outer membrane"/>
    <property type="evidence" value="ECO:0007669"/>
    <property type="project" value="UniProtKB-SubCell"/>
</dbReference>
<evidence type="ECO:0000313" key="10">
    <source>
        <dbReference type="WBParaSite" id="TMUE_3000013854.1"/>
    </source>
</evidence>
<dbReference type="Pfam" id="PF10265">
    <property type="entry name" value="Miga"/>
    <property type="match status" value="1"/>
</dbReference>
<dbReference type="PANTHER" id="PTHR21508:SF5">
    <property type="entry name" value="MITOGUARDIN"/>
    <property type="match status" value="1"/>
</dbReference>
<evidence type="ECO:0000256" key="3">
    <source>
        <dbReference type="ARBA" id="ARBA00022692"/>
    </source>
</evidence>
<dbReference type="WBParaSite" id="TMUE_3000013854.1">
    <property type="protein sequence ID" value="TMUE_3000013854.1"/>
    <property type="gene ID" value="WBGene00288965"/>
</dbReference>
<evidence type="ECO:0000256" key="2">
    <source>
        <dbReference type="ARBA" id="ARBA00008969"/>
    </source>
</evidence>
<reference evidence="10" key="1">
    <citation type="submission" date="2019-12" db="UniProtKB">
        <authorList>
            <consortium name="WormBaseParasite"/>
        </authorList>
    </citation>
    <scope>IDENTIFICATION</scope>
</reference>
<organism evidence="9 10">
    <name type="scientific">Trichuris muris</name>
    <name type="common">Mouse whipworm</name>
    <dbReference type="NCBI Taxonomy" id="70415"/>
    <lineage>
        <taxon>Eukaryota</taxon>
        <taxon>Metazoa</taxon>
        <taxon>Ecdysozoa</taxon>
        <taxon>Nematoda</taxon>
        <taxon>Enoplea</taxon>
        <taxon>Dorylaimia</taxon>
        <taxon>Trichinellida</taxon>
        <taxon>Trichuridae</taxon>
        <taxon>Trichuris</taxon>
    </lineage>
</organism>
<dbReference type="GO" id="GO:0008053">
    <property type="term" value="P:mitochondrial fusion"/>
    <property type="evidence" value="ECO:0007669"/>
    <property type="project" value="InterPro"/>
</dbReference>
<comment type="similarity">
    <text evidence="2">Belongs to the mitoguardin family.</text>
</comment>
<keyword evidence="6" id="KW-0496">Mitochondrion</keyword>
<evidence type="ECO:0000256" key="1">
    <source>
        <dbReference type="ARBA" id="ARBA00004294"/>
    </source>
</evidence>
<keyword evidence="3 8" id="KW-0812">Transmembrane</keyword>
<feature type="transmembrane region" description="Helical" evidence="8">
    <location>
        <begin position="435"/>
        <end position="455"/>
    </location>
</feature>
<evidence type="ECO:0000256" key="6">
    <source>
        <dbReference type="ARBA" id="ARBA00023128"/>
    </source>
</evidence>